<dbReference type="Proteomes" id="UP000031737">
    <property type="component" value="Unassembled WGS sequence"/>
</dbReference>
<evidence type="ECO:0000256" key="1">
    <source>
        <dbReference type="SAM" id="MobiDB-lite"/>
    </source>
</evidence>
<proteinExistence type="predicted"/>
<sequence>MSSAVATASYPVKGDPLVGQRSAWRQSLRTPPSSAAQKTRVVKKLGGSVSAHTKRTEPTSVGTGKDGGESHRLAALWDSLPAFLHPPLTRSTPAVTGILRAAQRAHGEALESLLGDSRGSPCGAPTTHVEGSKVLKGGEVEASLGQNGSARLAKCVGGADGNNVRHDNISGDAADKDGSEGLKNWERESAPSPCDLIAVEEVHTDNVHSFSSGAPPCTEAADTAAAAAAVTEAEAETSPGNDAVAGAVETNRTVLQLVGLEEERGRTAVRDVVDCGESLEVVVVDTKDNDDNDKVKDAWRANLDELGHKLPTYFEEW</sequence>
<gene>
    <name evidence="2" type="ORF">TRSC58_04561</name>
</gene>
<dbReference type="AlphaFoldDB" id="A0A061J0U7"/>
<feature type="compositionally biased region" description="Polar residues" evidence="1">
    <location>
        <begin position="23"/>
        <end position="37"/>
    </location>
</feature>
<feature type="region of interest" description="Disordered" evidence="1">
    <location>
        <begin position="1"/>
        <end position="68"/>
    </location>
</feature>
<reference evidence="2 3" key="1">
    <citation type="submission" date="2013-07" db="EMBL/GenBank/DDBJ databases">
        <authorList>
            <person name="Stoco P.H."/>
            <person name="Wagner G."/>
            <person name="Gerber A."/>
            <person name="Zaha A."/>
            <person name="Thompson C."/>
            <person name="Bartholomeu D.C."/>
            <person name="Luckemeyer D.D."/>
            <person name="Bahia D."/>
            <person name="Loreto E."/>
            <person name="Prestes E.B."/>
            <person name="Lima F.M."/>
            <person name="Rodrigues-Luiz G."/>
            <person name="Vallejo G.A."/>
            <person name="Filho J.F."/>
            <person name="Monteiro K.M."/>
            <person name="Tyler K.M."/>
            <person name="de Almeida L.G."/>
            <person name="Ortiz M.F."/>
            <person name="Siervo M.A."/>
            <person name="de Moraes M.H."/>
            <person name="Cunha O.L."/>
            <person name="Mendonca-Neto R."/>
            <person name="Silva R."/>
            <person name="Teixeira S.M."/>
            <person name="Murta S.M."/>
            <person name="Sincero T.C."/>
            <person name="Mendes T.A."/>
            <person name="Urmenyi T.P."/>
            <person name="Silva V.G."/>
            <person name="da Rocha W.D."/>
            <person name="Andersson B."/>
            <person name="Romanha A.J."/>
            <person name="Steindel M."/>
            <person name="de Vasconcelos A.T."/>
            <person name="Grisard E.C."/>
        </authorList>
    </citation>
    <scope>NUCLEOTIDE SEQUENCE [LARGE SCALE GENOMIC DNA]</scope>
    <source>
        <strain evidence="2 3">SC58</strain>
    </source>
</reference>
<dbReference type="OrthoDB" id="249845at2759"/>
<comment type="caution">
    <text evidence="2">The sequence shown here is derived from an EMBL/GenBank/DDBJ whole genome shotgun (WGS) entry which is preliminary data.</text>
</comment>
<dbReference type="VEuPathDB" id="TriTrypDB:TRSC58_04561"/>
<accession>A0A061J0U7</accession>
<protein>
    <submittedName>
        <fullName evidence="2">Uncharacterized protein</fullName>
    </submittedName>
</protein>
<dbReference type="EMBL" id="AUPL01004561">
    <property type="protein sequence ID" value="ESL07746.1"/>
    <property type="molecule type" value="Genomic_DNA"/>
</dbReference>
<evidence type="ECO:0000313" key="2">
    <source>
        <dbReference type="EMBL" id="ESL07746.1"/>
    </source>
</evidence>
<evidence type="ECO:0000313" key="3">
    <source>
        <dbReference type="Proteomes" id="UP000031737"/>
    </source>
</evidence>
<name>A0A061J0U7_TRYRA</name>
<keyword evidence="3" id="KW-1185">Reference proteome</keyword>
<organism evidence="2 3">
    <name type="scientific">Trypanosoma rangeli SC58</name>
    <dbReference type="NCBI Taxonomy" id="429131"/>
    <lineage>
        <taxon>Eukaryota</taxon>
        <taxon>Discoba</taxon>
        <taxon>Euglenozoa</taxon>
        <taxon>Kinetoplastea</taxon>
        <taxon>Metakinetoplastina</taxon>
        <taxon>Trypanosomatida</taxon>
        <taxon>Trypanosomatidae</taxon>
        <taxon>Trypanosoma</taxon>
        <taxon>Herpetosoma</taxon>
    </lineage>
</organism>